<evidence type="ECO:0000256" key="9">
    <source>
        <dbReference type="SAM" id="Phobius"/>
    </source>
</evidence>
<dbReference type="OrthoDB" id="14603at2759"/>
<keyword evidence="4 9" id="KW-0812">Transmembrane</keyword>
<dbReference type="PANTHER" id="PTHR31586:SF1">
    <property type="entry name" value="CYTOCHROME C OXIDASE ASSEMBLY PROTEIN COX20, MITOCHONDRIAL"/>
    <property type="match status" value="1"/>
</dbReference>
<reference evidence="10 11" key="1">
    <citation type="journal article" date="2017" name="Curr. Biol.">
        <title>The Evolution of Venom by Co-option of Single-Copy Genes.</title>
        <authorList>
            <person name="Martinson E.O."/>
            <person name="Mrinalini"/>
            <person name="Kelkar Y.D."/>
            <person name="Chang C.H."/>
            <person name="Werren J.H."/>
        </authorList>
    </citation>
    <scope>NUCLEOTIDE SEQUENCE [LARGE SCALE GENOMIC DNA]</scope>
    <source>
        <strain evidence="10 11">Alberta</strain>
        <tissue evidence="10">Whole body</tissue>
    </source>
</reference>
<evidence type="ECO:0000256" key="6">
    <source>
        <dbReference type="ARBA" id="ARBA00022989"/>
    </source>
</evidence>
<dbReference type="EMBL" id="NNAY01000414">
    <property type="protein sequence ID" value="OXU28583.1"/>
    <property type="molecule type" value="Genomic_DNA"/>
</dbReference>
<feature type="transmembrane region" description="Helical" evidence="9">
    <location>
        <begin position="26"/>
        <end position="43"/>
    </location>
</feature>
<feature type="transmembrane region" description="Helical" evidence="9">
    <location>
        <begin position="49"/>
        <end position="67"/>
    </location>
</feature>
<evidence type="ECO:0000313" key="11">
    <source>
        <dbReference type="Proteomes" id="UP000215335"/>
    </source>
</evidence>
<organism evidence="10 11">
    <name type="scientific">Trichomalopsis sarcophagae</name>
    <dbReference type="NCBI Taxonomy" id="543379"/>
    <lineage>
        <taxon>Eukaryota</taxon>
        <taxon>Metazoa</taxon>
        <taxon>Ecdysozoa</taxon>
        <taxon>Arthropoda</taxon>
        <taxon>Hexapoda</taxon>
        <taxon>Insecta</taxon>
        <taxon>Pterygota</taxon>
        <taxon>Neoptera</taxon>
        <taxon>Endopterygota</taxon>
        <taxon>Hymenoptera</taxon>
        <taxon>Apocrita</taxon>
        <taxon>Proctotrupomorpha</taxon>
        <taxon>Chalcidoidea</taxon>
        <taxon>Pteromalidae</taxon>
        <taxon>Pteromalinae</taxon>
        <taxon>Trichomalopsis</taxon>
    </lineage>
</organism>
<evidence type="ECO:0000256" key="3">
    <source>
        <dbReference type="ARBA" id="ARBA00017689"/>
    </source>
</evidence>
<dbReference type="GO" id="GO:0005743">
    <property type="term" value="C:mitochondrial inner membrane"/>
    <property type="evidence" value="ECO:0007669"/>
    <property type="project" value="UniProtKB-SubCell"/>
</dbReference>
<evidence type="ECO:0000256" key="4">
    <source>
        <dbReference type="ARBA" id="ARBA00022692"/>
    </source>
</evidence>
<sequence length="111" mass="12741">MTDNEETGFRIFGRNVLKIPCFRDSFLYSISSYFGVGLLTFLVTSKPKLSSHVGFASYIVVTLGYYTNCRINYTNQKFQMAQIQEAMHRAAIMEGTENEDIIQTKPMFEEV</sequence>
<evidence type="ECO:0000313" key="10">
    <source>
        <dbReference type="EMBL" id="OXU28583.1"/>
    </source>
</evidence>
<evidence type="ECO:0000256" key="8">
    <source>
        <dbReference type="ARBA" id="ARBA00023136"/>
    </source>
</evidence>
<keyword evidence="5" id="KW-0999">Mitochondrion inner membrane</keyword>
<accession>A0A232FDL0</accession>
<name>A0A232FDL0_9HYME</name>
<comment type="similarity">
    <text evidence="2">Belongs to the COX20 family.</text>
</comment>
<evidence type="ECO:0000256" key="2">
    <source>
        <dbReference type="ARBA" id="ARBA00009575"/>
    </source>
</evidence>
<comment type="subcellular location">
    <subcellularLocation>
        <location evidence="1">Mitochondrion inner membrane</location>
    </subcellularLocation>
</comment>
<proteinExistence type="inferred from homology"/>
<protein>
    <recommendedName>
        <fullName evidence="3">Cytochrome c oxidase assembly protein COX20, mitochondrial</fullName>
    </recommendedName>
</protein>
<keyword evidence="6 9" id="KW-1133">Transmembrane helix</keyword>
<dbReference type="Proteomes" id="UP000215335">
    <property type="component" value="Unassembled WGS sequence"/>
</dbReference>
<keyword evidence="7" id="KW-0496">Mitochondrion</keyword>
<dbReference type="Pfam" id="PF12597">
    <property type="entry name" value="Cox20"/>
    <property type="match status" value="1"/>
</dbReference>
<keyword evidence="11" id="KW-1185">Reference proteome</keyword>
<comment type="caution">
    <text evidence="10">The sequence shown here is derived from an EMBL/GenBank/DDBJ whole genome shotgun (WGS) entry which is preliminary data.</text>
</comment>
<dbReference type="PRINTS" id="PR02049">
    <property type="entry name" value="PROTEINF36A"/>
</dbReference>
<dbReference type="PANTHER" id="PTHR31586">
    <property type="entry name" value="CYTOCHROME C OXIDASE PROTEIN 20"/>
    <property type="match status" value="1"/>
</dbReference>
<evidence type="ECO:0000256" key="7">
    <source>
        <dbReference type="ARBA" id="ARBA00023128"/>
    </source>
</evidence>
<dbReference type="InterPro" id="IPR022533">
    <property type="entry name" value="Cox20"/>
</dbReference>
<dbReference type="AlphaFoldDB" id="A0A232FDL0"/>
<keyword evidence="8 9" id="KW-0472">Membrane</keyword>
<evidence type="ECO:0000256" key="5">
    <source>
        <dbReference type="ARBA" id="ARBA00022792"/>
    </source>
</evidence>
<evidence type="ECO:0000256" key="1">
    <source>
        <dbReference type="ARBA" id="ARBA00004273"/>
    </source>
</evidence>
<gene>
    <name evidence="10" type="ORF">TSAR_004795</name>
</gene>
<dbReference type="GO" id="GO:0033617">
    <property type="term" value="P:mitochondrial respiratory chain complex IV assembly"/>
    <property type="evidence" value="ECO:0007669"/>
    <property type="project" value="InterPro"/>
</dbReference>